<accession>A0A2G5DEJ5</accession>
<dbReference type="InParanoid" id="A0A2G5DEJ5"/>
<evidence type="ECO:0000313" key="1">
    <source>
        <dbReference type="EMBL" id="PIA41948.1"/>
    </source>
</evidence>
<dbReference type="EMBL" id="KZ305038">
    <property type="protein sequence ID" value="PIA41948.1"/>
    <property type="molecule type" value="Genomic_DNA"/>
</dbReference>
<proteinExistence type="predicted"/>
<dbReference type="AlphaFoldDB" id="A0A2G5DEJ5"/>
<organism evidence="1 2">
    <name type="scientific">Aquilegia coerulea</name>
    <name type="common">Rocky mountain columbine</name>
    <dbReference type="NCBI Taxonomy" id="218851"/>
    <lineage>
        <taxon>Eukaryota</taxon>
        <taxon>Viridiplantae</taxon>
        <taxon>Streptophyta</taxon>
        <taxon>Embryophyta</taxon>
        <taxon>Tracheophyta</taxon>
        <taxon>Spermatophyta</taxon>
        <taxon>Magnoliopsida</taxon>
        <taxon>Ranunculales</taxon>
        <taxon>Ranunculaceae</taxon>
        <taxon>Thalictroideae</taxon>
        <taxon>Aquilegia</taxon>
    </lineage>
</organism>
<sequence>MVFCYFNANYHTAMLKGIFYSRFYNGFLLSQHPKGYLSVESFKPNVRAVFGSMPIIISSMESGGPR</sequence>
<dbReference type="Proteomes" id="UP000230069">
    <property type="component" value="Unassembled WGS sequence"/>
</dbReference>
<name>A0A2G5DEJ5_AQUCA</name>
<keyword evidence="2" id="KW-1185">Reference proteome</keyword>
<reference evidence="1 2" key="1">
    <citation type="submission" date="2017-09" db="EMBL/GenBank/DDBJ databases">
        <title>WGS assembly of Aquilegia coerulea Goldsmith.</title>
        <authorList>
            <person name="Hodges S."/>
            <person name="Kramer E."/>
            <person name="Nordborg M."/>
            <person name="Tomkins J."/>
            <person name="Borevitz J."/>
            <person name="Derieg N."/>
            <person name="Yan J."/>
            <person name="Mihaltcheva S."/>
            <person name="Hayes R.D."/>
            <person name="Rokhsar D."/>
        </authorList>
    </citation>
    <scope>NUCLEOTIDE SEQUENCE [LARGE SCALE GENOMIC DNA]</scope>
    <source>
        <strain evidence="2">cv. Goldsmith</strain>
    </source>
</reference>
<gene>
    <name evidence="1" type="ORF">AQUCO_02100057v1</name>
</gene>
<evidence type="ECO:0000313" key="2">
    <source>
        <dbReference type="Proteomes" id="UP000230069"/>
    </source>
</evidence>
<protein>
    <submittedName>
        <fullName evidence="1">Uncharacterized protein</fullName>
    </submittedName>
</protein>